<dbReference type="EMBL" id="JAGRRH010000015">
    <property type="protein sequence ID" value="KAG7355494.1"/>
    <property type="molecule type" value="Genomic_DNA"/>
</dbReference>
<organism evidence="5 6">
    <name type="scientific">Nitzschia inconspicua</name>
    <dbReference type="NCBI Taxonomy" id="303405"/>
    <lineage>
        <taxon>Eukaryota</taxon>
        <taxon>Sar</taxon>
        <taxon>Stramenopiles</taxon>
        <taxon>Ochrophyta</taxon>
        <taxon>Bacillariophyta</taxon>
        <taxon>Bacillariophyceae</taxon>
        <taxon>Bacillariophycidae</taxon>
        <taxon>Bacillariales</taxon>
        <taxon>Bacillariaceae</taxon>
        <taxon>Nitzschia</taxon>
    </lineage>
</organism>
<dbReference type="OrthoDB" id="241340at2759"/>
<feature type="compositionally biased region" description="Low complexity" evidence="3">
    <location>
        <begin position="166"/>
        <end position="176"/>
    </location>
</feature>
<dbReference type="GO" id="GO:0003723">
    <property type="term" value="F:RNA binding"/>
    <property type="evidence" value="ECO:0007669"/>
    <property type="project" value="InterPro"/>
</dbReference>
<keyword evidence="2" id="KW-0808">Transferase</keyword>
<feature type="domain" description="tRNA/rRNA methyltransferase SpoU type" evidence="4">
    <location>
        <begin position="255"/>
        <end position="437"/>
    </location>
</feature>
<evidence type="ECO:0000256" key="2">
    <source>
        <dbReference type="ARBA" id="ARBA00022679"/>
    </source>
</evidence>
<feature type="region of interest" description="Disordered" evidence="3">
    <location>
        <begin position="164"/>
        <end position="189"/>
    </location>
</feature>
<dbReference type="Proteomes" id="UP000693970">
    <property type="component" value="Unassembled WGS sequence"/>
</dbReference>
<comment type="caution">
    <text evidence="5">The sequence shown here is derived from an EMBL/GenBank/DDBJ whole genome shotgun (WGS) entry which is preliminary data.</text>
</comment>
<dbReference type="InterPro" id="IPR001537">
    <property type="entry name" value="SpoU_MeTrfase"/>
</dbReference>
<dbReference type="PANTHER" id="PTHR43191">
    <property type="entry name" value="RRNA METHYLTRANSFERASE 3"/>
    <property type="match status" value="1"/>
</dbReference>
<evidence type="ECO:0000313" key="6">
    <source>
        <dbReference type="Proteomes" id="UP000693970"/>
    </source>
</evidence>
<keyword evidence="6" id="KW-1185">Reference proteome</keyword>
<name>A0A9K3L530_9STRA</name>
<evidence type="ECO:0000259" key="4">
    <source>
        <dbReference type="Pfam" id="PF00588"/>
    </source>
</evidence>
<dbReference type="GO" id="GO:0006396">
    <property type="term" value="P:RNA processing"/>
    <property type="evidence" value="ECO:0007669"/>
    <property type="project" value="InterPro"/>
</dbReference>
<feature type="region of interest" description="Disordered" evidence="3">
    <location>
        <begin position="60"/>
        <end position="106"/>
    </location>
</feature>
<evidence type="ECO:0000313" key="5">
    <source>
        <dbReference type="EMBL" id="KAG7355494.1"/>
    </source>
</evidence>
<keyword evidence="1 5" id="KW-0489">Methyltransferase</keyword>
<accession>A0A9K3L530</accession>
<evidence type="ECO:0000256" key="1">
    <source>
        <dbReference type="ARBA" id="ARBA00022603"/>
    </source>
</evidence>
<sequence length="446" mass="50669">MVRPYTYNNHNVFWSCRRRRPWRNRFSTRFSVTVTTSSPSALQLLQLHCHKESNTLYSTKSTRDIDSTPVNPTTNTSSDSSFPTDVATNKGKRDQRDDDALPPPNDRAILLNQKLDALRPTPSNDFSTQFMNAALAPIQDPTCGYDDRFGRPALRTWKAFVFPKSENNNNNNNEKNNIPRYNQNDRLDKDRSKNVQLDAAAWRCARQIEFLIKRHQSHETEWIRHHDATSPFQDHNSNENNNNMIIETIQRRFPIILILDNLRSALNVGSLFRTAETCACQAVYTCGITPHPQGSGAEKIRKSALGSERLVPTQHFATTKEAILHLRNCHPDMTIIAMETTEKSKLYNQIDFTRHYYRNPNEPLGDGRNDTEHLERDGGSHGVALILGNEVTGVDAELLLPHGEEEATAAGIDEIIQLPTFGQKNSLNVAVCAPVVIFEILRQWKV</sequence>
<dbReference type="GO" id="GO:0008173">
    <property type="term" value="F:RNA methyltransferase activity"/>
    <property type="evidence" value="ECO:0007669"/>
    <property type="project" value="InterPro"/>
</dbReference>
<protein>
    <submittedName>
        <fullName evidence="5">tRNA/rRNA methyltransferase SpoU</fullName>
    </submittedName>
</protein>
<dbReference type="GO" id="GO:0032259">
    <property type="term" value="P:methylation"/>
    <property type="evidence" value="ECO:0007669"/>
    <property type="project" value="UniProtKB-KW"/>
</dbReference>
<feature type="compositionally biased region" description="Low complexity" evidence="3">
    <location>
        <begin position="67"/>
        <end position="85"/>
    </location>
</feature>
<dbReference type="InterPro" id="IPR051259">
    <property type="entry name" value="rRNA_Methyltransferase"/>
</dbReference>
<gene>
    <name evidence="5" type="ORF">IV203_000180</name>
</gene>
<dbReference type="AlphaFoldDB" id="A0A9K3L530"/>
<reference evidence="5" key="1">
    <citation type="journal article" date="2021" name="Sci. Rep.">
        <title>Diploid genomic architecture of Nitzschia inconspicua, an elite biomass production diatom.</title>
        <authorList>
            <person name="Oliver A."/>
            <person name="Podell S."/>
            <person name="Pinowska A."/>
            <person name="Traller J.C."/>
            <person name="Smith S.R."/>
            <person name="McClure R."/>
            <person name="Beliaev A."/>
            <person name="Bohutskyi P."/>
            <person name="Hill E.A."/>
            <person name="Rabines A."/>
            <person name="Zheng H."/>
            <person name="Allen L.Z."/>
            <person name="Kuo A."/>
            <person name="Grigoriev I.V."/>
            <person name="Allen A.E."/>
            <person name="Hazlebeck D."/>
            <person name="Allen E.E."/>
        </authorList>
    </citation>
    <scope>NUCLEOTIDE SEQUENCE</scope>
    <source>
        <strain evidence="5">Hildebrandi</strain>
    </source>
</reference>
<evidence type="ECO:0000256" key="3">
    <source>
        <dbReference type="SAM" id="MobiDB-lite"/>
    </source>
</evidence>
<proteinExistence type="predicted"/>
<dbReference type="Pfam" id="PF00588">
    <property type="entry name" value="SpoU_methylase"/>
    <property type="match status" value="1"/>
</dbReference>
<reference evidence="5" key="2">
    <citation type="submission" date="2021-04" db="EMBL/GenBank/DDBJ databases">
        <authorList>
            <person name="Podell S."/>
        </authorList>
    </citation>
    <scope>NUCLEOTIDE SEQUENCE</scope>
    <source>
        <strain evidence="5">Hildebrandi</strain>
    </source>
</reference>
<dbReference type="PANTHER" id="PTHR43191:SF7">
    <property type="entry name" value="OBP33PEP LIKE PROTEIN"/>
    <property type="match status" value="1"/>
</dbReference>